<comment type="caution">
    <text evidence="1">The sequence shown here is derived from an EMBL/GenBank/DDBJ whole genome shotgun (WGS) entry which is preliminary data.</text>
</comment>
<dbReference type="Proteomes" id="UP000291404">
    <property type="component" value="Unassembled WGS sequence"/>
</dbReference>
<proteinExistence type="predicted"/>
<evidence type="ECO:0000313" key="1">
    <source>
        <dbReference type="EMBL" id="TBU09119.1"/>
    </source>
</evidence>
<evidence type="ECO:0000313" key="2">
    <source>
        <dbReference type="Proteomes" id="UP000291404"/>
    </source>
</evidence>
<dbReference type="EMBL" id="PITI01000060">
    <property type="protein sequence ID" value="TBU09119.1"/>
    <property type="molecule type" value="Genomic_DNA"/>
</dbReference>
<name>A0A4Q9LLC2_9MICR</name>
<accession>A0A4Q9LLC2</accession>
<dbReference type="AlphaFoldDB" id="A0A4Q9LLC2"/>
<protein>
    <submittedName>
        <fullName evidence="1">Uncharacterized protein</fullName>
    </submittedName>
</protein>
<dbReference type="VEuPathDB" id="MicrosporidiaDB:CWI36_0060p0030"/>
<reference evidence="1 2" key="1">
    <citation type="submission" date="2017-12" db="EMBL/GenBank/DDBJ databases">
        <authorList>
            <person name="Pombert J.-F."/>
            <person name="Haag K.L."/>
            <person name="Ebert D."/>
        </authorList>
    </citation>
    <scope>NUCLEOTIDE SEQUENCE [LARGE SCALE GENOMIC DNA]</scope>
    <source>
        <strain evidence="1">BE-OM-2</strain>
    </source>
</reference>
<organism evidence="1 2">
    <name type="scientific">Hamiltosporidium magnivora</name>
    <dbReference type="NCBI Taxonomy" id="148818"/>
    <lineage>
        <taxon>Eukaryota</taxon>
        <taxon>Fungi</taxon>
        <taxon>Fungi incertae sedis</taxon>
        <taxon>Microsporidia</taxon>
        <taxon>Dubosqiidae</taxon>
        <taxon>Hamiltosporidium</taxon>
    </lineage>
</organism>
<sequence length="127" mass="14589">MLVVISIDLNRESKTSMKNRLCKLNKFSTHPKTCITNKTKNTRTNLKDKISIPYIIVFFPNDGTVSGILTKIISNLSKKSLQGEKVEIITSKNNKNEVLSIYSLLNIRIRFLNLVLISITKREKEFF</sequence>
<gene>
    <name evidence="1" type="ORF">CWI36_0060p0030</name>
</gene>
<keyword evidence="2" id="KW-1185">Reference proteome</keyword>